<reference evidence="2" key="2">
    <citation type="submission" date="2025-09" db="UniProtKB">
        <authorList>
            <consortium name="Ensembl"/>
        </authorList>
    </citation>
    <scope>IDENTIFICATION</scope>
</reference>
<dbReference type="GeneID" id="115553322"/>
<dbReference type="AlphaFoldDB" id="A0A8C5CMQ1"/>
<dbReference type="Ensembl" id="ENSGMOT00000038895.1">
    <property type="protein sequence ID" value="ENSGMOP00000064499.1"/>
    <property type="gene ID" value="ENSGMOG00000036033.1"/>
</dbReference>
<evidence type="ECO:0000313" key="2">
    <source>
        <dbReference type="Ensembl" id="ENSGMOP00000064499.1"/>
    </source>
</evidence>
<name>A0A8C5CMQ1_GADMO</name>
<dbReference type="OMA" id="TQDQSYF"/>
<keyword evidence="3" id="KW-1185">Reference proteome</keyword>
<organism evidence="2 3">
    <name type="scientific">Gadus morhua</name>
    <name type="common">Atlantic cod</name>
    <dbReference type="NCBI Taxonomy" id="8049"/>
    <lineage>
        <taxon>Eukaryota</taxon>
        <taxon>Metazoa</taxon>
        <taxon>Chordata</taxon>
        <taxon>Craniata</taxon>
        <taxon>Vertebrata</taxon>
        <taxon>Euteleostomi</taxon>
        <taxon>Actinopterygii</taxon>
        <taxon>Neopterygii</taxon>
        <taxon>Teleostei</taxon>
        <taxon>Neoteleostei</taxon>
        <taxon>Acanthomorphata</taxon>
        <taxon>Zeiogadaria</taxon>
        <taxon>Gadariae</taxon>
        <taxon>Gadiformes</taxon>
        <taxon>Gadoidei</taxon>
        <taxon>Gadidae</taxon>
        <taxon>Gadus</taxon>
    </lineage>
</organism>
<evidence type="ECO:0008006" key="4">
    <source>
        <dbReference type="Google" id="ProtNLM"/>
    </source>
</evidence>
<sequence length="333" mass="37528">MRPGLVHVCAMWVRVLVVLHVGLLGAPALGCYQCLVEVSTSLRLCWGHWLTQHKIRNLDSCFRTLDRVFNYNQKVIEAGRVGEGYSAQLKTILEEQILPMVEEFDRKLNDDTVYEERLQRAADRFIADASKLPRVSGCFPPCGFQASGAVYNCVTCQYDSCDLPLDCPVETLNVMEFSGTRMLCNVPFPLPDNTEVIWRYASQVETRKVDQFEEVTAGEDRLYSIPMARRWHQGTYQCELYAAQRSVVRLYYYLTVTPQLEVGHTELQEIFDLSVLPGGRMTPGPDGSPHSLLLPPPALLTTCLAAILLLLFLSLGLLYWCTAPLSMHEGDEA</sequence>
<keyword evidence="1" id="KW-0812">Transmembrane</keyword>
<dbReference type="GeneTree" id="ENSGT00940000170150"/>
<keyword evidence="1" id="KW-1133">Transmembrane helix</keyword>
<feature type="transmembrane region" description="Helical" evidence="1">
    <location>
        <begin position="298"/>
        <end position="320"/>
    </location>
</feature>
<dbReference type="PANTHER" id="PTHR37366:SF1">
    <property type="entry name" value="SPERM ACROSOME MEMBRANE-ASSOCIATED PROTEIN 6"/>
    <property type="match status" value="1"/>
</dbReference>
<keyword evidence="1" id="KW-0472">Membrane</keyword>
<dbReference type="InterPro" id="IPR034549">
    <property type="entry name" value="SPACA6"/>
</dbReference>
<gene>
    <name evidence="2" type="primary">spaca6</name>
</gene>
<evidence type="ECO:0000256" key="1">
    <source>
        <dbReference type="SAM" id="Phobius"/>
    </source>
</evidence>
<accession>A0A8C5CMQ1</accession>
<dbReference type="OrthoDB" id="8960581at2759"/>
<protein>
    <recommendedName>
        <fullName evidence="4">Ig-like domain-containing protein</fullName>
    </recommendedName>
</protein>
<dbReference type="PANTHER" id="PTHR37366">
    <property type="entry name" value="SPERM ACROSOME MEMBRANE-ASSOCIATED PROTEIN 6"/>
    <property type="match status" value="1"/>
</dbReference>
<proteinExistence type="predicted"/>
<dbReference type="RefSeq" id="XP_030225319.1">
    <property type="nucleotide sequence ID" value="XM_030369459.1"/>
</dbReference>
<evidence type="ECO:0000313" key="3">
    <source>
        <dbReference type="Proteomes" id="UP000694546"/>
    </source>
</evidence>
<dbReference type="Proteomes" id="UP000694546">
    <property type="component" value="Chromosome 11"/>
</dbReference>
<reference evidence="2" key="1">
    <citation type="submission" date="2025-08" db="UniProtKB">
        <authorList>
            <consortium name="Ensembl"/>
        </authorList>
    </citation>
    <scope>IDENTIFICATION</scope>
</reference>
<dbReference type="GO" id="GO:0007342">
    <property type="term" value="P:fusion of sperm to egg plasma membrane involved in single fertilization"/>
    <property type="evidence" value="ECO:0007669"/>
    <property type="project" value="InterPro"/>
</dbReference>